<comment type="caution">
    <text evidence="1">The sequence shown here is derived from an EMBL/GenBank/DDBJ whole genome shotgun (WGS) entry which is preliminary data.</text>
</comment>
<reference evidence="1" key="1">
    <citation type="submission" date="2021-02" db="EMBL/GenBank/DDBJ databases">
        <authorList>
            <person name="Nowell W R."/>
        </authorList>
    </citation>
    <scope>NUCLEOTIDE SEQUENCE</scope>
</reference>
<accession>A0A818XGG4</accession>
<name>A0A818XGG4_9BILA</name>
<dbReference type="EMBL" id="CAJOBB010000732">
    <property type="protein sequence ID" value="CAF3740062.1"/>
    <property type="molecule type" value="Genomic_DNA"/>
</dbReference>
<gene>
    <name evidence="1" type="ORF">KXQ929_LOCUS13601</name>
</gene>
<organism evidence="1 2">
    <name type="scientific">Adineta steineri</name>
    <dbReference type="NCBI Taxonomy" id="433720"/>
    <lineage>
        <taxon>Eukaryota</taxon>
        <taxon>Metazoa</taxon>
        <taxon>Spiralia</taxon>
        <taxon>Gnathifera</taxon>
        <taxon>Rotifera</taxon>
        <taxon>Eurotatoria</taxon>
        <taxon>Bdelloidea</taxon>
        <taxon>Adinetida</taxon>
        <taxon>Adinetidae</taxon>
        <taxon>Adineta</taxon>
    </lineage>
</organism>
<dbReference type="AlphaFoldDB" id="A0A818XGG4"/>
<evidence type="ECO:0000313" key="1">
    <source>
        <dbReference type="EMBL" id="CAF3740062.1"/>
    </source>
</evidence>
<evidence type="ECO:0000313" key="2">
    <source>
        <dbReference type="Proteomes" id="UP000663868"/>
    </source>
</evidence>
<proteinExistence type="predicted"/>
<sequence>MSSKKQSSKPAVDENIFETIESSSFNIEPVTKASQHPQNINLNQISIIHLYLSPVVLSLAEFNSFSSCDFMDLSLANYINLSSSDFNGELST</sequence>
<dbReference type="Proteomes" id="UP000663868">
    <property type="component" value="Unassembled WGS sequence"/>
</dbReference>
<protein>
    <submittedName>
        <fullName evidence="1">Uncharacterized protein</fullName>
    </submittedName>
</protein>